<name>A0A419SDF9_9BACL</name>
<proteinExistence type="predicted"/>
<evidence type="ECO:0000256" key="1">
    <source>
        <dbReference type="SAM" id="Coils"/>
    </source>
</evidence>
<dbReference type="AlphaFoldDB" id="A0A419SDF9"/>
<feature type="coiled-coil region" evidence="1">
    <location>
        <begin position="18"/>
        <end position="64"/>
    </location>
</feature>
<comment type="caution">
    <text evidence="2">The sequence shown here is derived from an EMBL/GenBank/DDBJ whole genome shotgun (WGS) entry which is preliminary data.</text>
</comment>
<gene>
    <name evidence="2" type="ORF">BEP19_15695</name>
</gene>
<evidence type="ECO:0000313" key="2">
    <source>
        <dbReference type="EMBL" id="RKD21116.1"/>
    </source>
</evidence>
<accession>A0A419SDF9</accession>
<sequence>MKLTERIQLEKEKSAEELTELLEANKEDESLLKDLKSEYELAIVESDENKINELESEINSCTRRITRRRVRINHFTSESDPVIQKMIVDELKKSRLVAYEAEQRAAKQIKTIKESRAKLLKQIKELNKDYKISSRYRGYINSWVKQLNEESRNELGIDKLGVSVVPPIAKEMQDLTIDRVHIFGRFGE</sequence>
<organism evidence="2 3">
    <name type="scientific">Ammoniphilus oxalaticus</name>
    <dbReference type="NCBI Taxonomy" id="66863"/>
    <lineage>
        <taxon>Bacteria</taxon>
        <taxon>Bacillati</taxon>
        <taxon>Bacillota</taxon>
        <taxon>Bacilli</taxon>
        <taxon>Bacillales</taxon>
        <taxon>Paenibacillaceae</taxon>
        <taxon>Aneurinibacillus group</taxon>
        <taxon>Ammoniphilus</taxon>
    </lineage>
</organism>
<evidence type="ECO:0000313" key="3">
    <source>
        <dbReference type="Proteomes" id="UP000284219"/>
    </source>
</evidence>
<keyword evidence="3" id="KW-1185">Reference proteome</keyword>
<dbReference type="RefSeq" id="WP_120191186.1">
    <property type="nucleotide sequence ID" value="NZ_MCHY01000013.1"/>
</dbReference>
<keyword evidence="1" id="KW-0175">Coiled coil</keyword>
<dbReference type="EMBL" id="MCHY01000013">
    <property type="protein sequence ID" value="RKD21116.1"/>
    <property type="molecule type" value="Genomic_DNA"/>
</dbReference>
<protein>
    <submittedName>
        <fullName evidence="2">Uncharacterized protein</fullName>
    </submittedName>
</protein>
<dbReference type="Proteomes" id="UP000284219">
    <property type="component" value="Unassembled WGS sequence"/>
</dbReference>
<reference evidence="2 3" key="1">
    <citation type="submission" date="2016-08" db="EMBL/GenBank/DDBJ databases">
        <title>Novel Firmicute Genomes.</title>
        <authorList>
            <person name="Poppleton D.I."/>
            <person name="Gribaldo S."/>
        </authorList>
    </citation>
    <scope>NUCLEOTIDE SEQUENCE [LARGE SCALE GENOMIC DNA]</scope>
    <source>
        <strain evidence="2 3">RAOx-1</strain>
    </source>
</reference>